<sequence>MQKLSSVLLIDDDATNNFLNERLLHRLEVADQLMVAETEQDALFLLAEYETIPPALILLDLKVPGMTGIEFLEQYKAQQQEQATVVIMHPATMDAQDLALVNGLPINGLISKPLTEEKIDQILQLHFQRALSA</sequence>
<comment type="caution">
    <text evidence="3">The sequence shown here is derived from an EMBL/GenBank/DDBJ whole genome shotgun (WGS) entry which is preliminary data.</text>
</comment>
<evidence type="ECO:0000313" key="3">
    <source>
        <dbReference type="EMBL" id="OUJ69466.1"/>
    </source>
</evidence>
<dbReference type="OrthoDB" id="1524091at2"/>
<dbReference type="PANTHER" id="PTHR44520:SF2">
    <property type="entry name" value="RESPONSE REGULATOR RCP1"/>
    <property type="match status" value="1"/>
</dbReference>
<keyword evidence="1" id="KW-0597">Phosphoprotein</keyword>
<dbReference type="Proteomes" id="UP000194873">
    <property type="component" value="Unassembled WGS sequence"/>
</dbReference>
<dbReference type="SMART" id="SM00448">
    <property type="entry name" value="REC"/>
    <property type="match status" value="1"/>
</dbReference>
<accession>A0A243W6F5</accession>
<keyword evidence="4" id="KW-1185">Reference proteome</keyword>
<protein>
    <recommendedName>
        <fullName evidence="2">Response regulatory domain-containing protein</fullName>
    </recommendedName>
</protein>
<reference evidence="3 4" key="1">
    <citation type="submission" date="2017-01" db="EMBL/GenBank/DDBJ databases">
        <title>A new Hymenobacter.</title>
        <authorList>
            <person name="Liang Y."/>
            <person name="Feng F."/>
        </authorList>
    </citation>
    <scope>NUCLEOTIDE SEQUENCE [LARGE SCALE GENOMIC DNA]</scope>
    <source>
        <strain evidence="3">MIMBbqt21</strain>
    </source>
</reference>
<dbReference type="InterPro" id="IPR011006">
    <property type="entry name" value="CheY-like_superfamily"/>
</dbReference>
<evidence type="ECO:0000313" key="4">
    <source>
        <dbReference type="Proteomes" id="UP000194873"/>
    </source>
</evidence>
<dbReference type="Pfam" id="PF00072">
    <property type="entry name" value="Response_reg"/>
    <property type="match status" value="1"/>
</dbReference>
<gene>
    <name evidence="3" type="ORF">BXP70_26395</name>
</gene>
<evidence type="ECO:0000256" key="1">
    <source>
        <dbReference type="PROSITE-ProRule" id="PRU00169"/>
    </source>
</evidence>
<dbReference type="RefSeq" id="WP_086597117.1">
    <property type="nucleotide sequence ID" value="NZ_MTSE01000033.1"/>
</dbReference>
<dbReference type="PANTHER" id="PTHR44520">
    <property type="entry name" value="RESPONSE REGULATOR RCP1-RELATED"/>
    <property type="match status" value="1"/>
</dbReference>
<feature type="domain" description="Response regulatory" evidence="2">
    <location>
        <begin position="6"/>
        <end position="127"/>
    </location>
</feature>
<feature type="modified residue" description="4-aspartylphosphate" evidence="1">
    <location>
        <position position="60"/>
    </location>
</feature>
<dbReference type="EMBL" id="MTSE01000033">
    <property type="protein sequence ID" value="OUJ69466.1"/>
    <property type="molecule type" value="Genomic_DNA"/>
</dbReference>
<evidence type="ECO:0000259" key="2">
    <source>
        <dbReference type="PROSITE" id="PS50110"/>
    </source>
</evidence>
<dbReference type="AlphaFoldDB" id="A0A243W6F5"/>
<name>A0A243W6F5_9BACT</name>
<organism evidence="3 4">
    <name type="scientific">Hymenobacter crusticola</name>
    <dbReference type="NCBI Taxonomy" id="1770526"/>
    <lineage>
        <taxon>Bacteria</taxon>
        <taxon>Pseudomonadati</taxon>
        <taxon>Bacteroidota</taxon>
        <taxon>Cytophagia</taxon>
        <taxon>Cytophagales</taxon>
        <taxon>Hymenobacteraceae</taxon>
        <taxon>Hymenobacter</taxon>
    </lineage>
</organism>
<dbReference type="InterPro" id="IPR001789">
    <property type="entry name" value="Sig_transdc_resp-reg_receiver"/>
</dbReference>
<dbReference type="InterPro" id="IPR052893">
    <property type="entry name" value="TCS_response_regulator"/>
</dbReference>
<dbReference type="SUPFAM" id="SSF52172">
    <property type="entry name" value="CheY-like"/>
    <property type="match status" value="1"/>
</dbReference>
<dbReference type="GO" id="GO:0000160">
    <property type="term" value="P:phosphorelay signal transduction system"/>
    <property type="evidence" value="ECO:0007669"/>
    <property type="project" value="InterPro"/>
</dbReference>
<dbReference type="Gene3D" id="3.40.50.2300">
    <property type="match status" value="1"/>
</dbReference>
<proteinExistence type="predicted"/>
<dbReference type="PROSITE" id="PS50110">
    <property type="entry name" value="RESPONSE_REGULATORY"/>
    <property type="match status" value="1"/>
</dbReference>